<keyword evidence="1" id="KW-0812">Transmembrane</keyword>
<proteinExistence type="predicted"/>
<dbReference type="EMBL" id="JAAOMA010000004">
    <property type="protein sequence ID" value="NHR04365.1"/>
    <property type="molecule type" value="Genomic_DNA"/>
</dbReference>
<evidence type="ECO:0000256" key="1">
    <source>
        <dbReference type="SAM" id="Phobius"/>
    </source>
</evidence>
<keyword evidence="1" id="KW-1133">Transmembrane helix</keyword>
<organism evidence="2 3">
    <name type="scientific">Chromobacterium fluminis</name>
    <dbReference type="NCBI Taxonomy" id="3044269"/>
    <lineage>
        <taxon>Bacteria</taxon>
        <taxon>Pseudomonadati</taxon>
        <taxon>Pseudomonadota</taxon>
        <taxon>Betaproteobacteria</taxon>
        <taxon>Neisseriales</taxon>
        <taxon>Chromobacteriaceae</taxon>
        <taxon>Chromobacterium</taxon>
    </lineage>
</organism>
<reference evidence="2 3" key="1">
    <citation type="submission" date="2020-03" db="EMBL/GenBank/DDBJ databases">
        <title>Draft genome sequence of environmentally isolated cultures.</title>
        <authorList>
            <person name="Wilson H.S."/>
            <person name="De Leon M.E."/>
        </authorList>
    </citation>
    <scope>NUCLEOTIDE SEQUENCE [LARGE SCALE GENOMIC DNA]</scope>
    <source>
        <strain evidence="2 3">HSC-31F16</strain>
    </source>
</reference>
<comment type="caution">
    <text evidence="2">The sequence shown here is derived from an EMBL/GenBank/DDBJ whole genome shotgun (WGS) entry which is preliminary data.</text>
</comment>
<accession>A0ABX0L7T9</accession>
<keyword evidence="1" id="KW-0472">Membrane</keyword>
<gene>
    <name evidence="2" type="ORF">HA052_04065</name>
</gene>
<protein>
    <submittedName>
        <fullName evidence="2">Uncharacterized protein</fullName>
    </submittedName>
</protein>
<feature type="transmembrane region" description="Helical" evidence="1">
    <location>
        <begin position="68"/>
        <end position="95"/>
    </location>
</feature>
<keyword evidence="3" id="KW-1185">Reference proteome</keyword>
<dbReference type="Proteomes" id="UP001515641">
    <property type="component" value="Unassembled WGS sequence"/>
</dbReference>
<evidence type="ECO:0000313" key="3">
    <source>
        <dbReference type="Proteomes" id="UP001515641"/>
    </source>
</evidence>
<evidence type="ECO:0000313" key="2">
    <source>
        <dbReference type="EMBL" id="NHR04365.1"/>
    </source>
</evidence>
<dbReference type="RefSeq" id="WP_166450884.1">
    <property type="nucleotide sequence ID" value="NZ_JAAOMA010000004.1"/>
</dbReference>
<dbReference type="PROSITE" id="PS51257">
    <property type="entry name" value="PROKAR_LIPOPROTEIN"/>
    <property type="match status" value="1"/>
</dbReference>
<feature type="transmembrane region" description="Helical" evidence="1">
    <location>
        <begin position="15"/>
        <end position="37"/>
    </location>
</feature>
<name>A0ABX0L7T9_9NEIS</name>
<sequence>MSLSIPKVPEVSRTLILKIVHVLCSLASLSCLLMAFLEPLQRTHPITKYLMQFLQSDSTGNTRHVDEFYPFFLGIQIFCFYLICALFFGGIANVLARRIDGKSWGDAFQYFGSIRQKHKLAFTKSATRSTYVEIGGKTLGFVARVVDWPRETDGPRLVLGQLYTPIKGKRLDQHDFGPLEWYQLQNVSGTFHLQSTSQTG</sequence>